<feature type="repeat" description="TPR" evidence="3">
    <location>
        <begin position="141"/>
        <end position="174"/>
    </location>
</feature>
<evidence type="ECO:0000256" key="2">
    <source>
        <dbReference type="ARBA" id="ARBA00022803"/>
    </source>
</evidence>
<dbReference type="PANTHER" id="PTHR44858:SF1">
    <property type="entry name" value="UDP-N-ACETYLGLUCOSAMINE--PEPTIDE N-ACETYLGLUCOSAMINYLTRANSFERASE SPINDLY-RELATED"/>
    <property type="match status" value="1"/>
</dbReference>
<sequence length="227" mass="25713">MRSGDTDGKASVAINELLYGGGLHGYLENLVPLSNQKSLKLQKSPILKPKQKTEIDKNLILDKPDPKEFIAELPDYINLGNLYYHKGEYMKAIANYDEAIKMNFNLLKAYYCRGLAYLGLQEKQQAIKDFTDVIKMNSKFAPAYYNRGLAHCYIGESEAALADFTDAIKINPSYVVAYIHRGQTLSYIGEKQSVITDFQKAADLYSQQNRQTDYQNILCKITKLLDS</sequence>
<dbReference type="InterPro" id="IPR050498">
    <property type="entry name" value="Ycf3"/>
</dbReference>
<proteinExistence type="predicted"/>
<organism evidence="4 5">
    <name type="scientific">Nostoc cf. edaphicum LEGE 07299</name>
    <dbReference type="NCBI Taxonomy" id="2777974"/>
    <lineage>
        <taxon>Bacteria</taxon>
        <taxon>Bacillati</taxon>
        <taxon>Cyanobacteriota</taxon>
        <taxon>Cyanophyceae</taxon>
        <taxon>Nostocales</taxon>
        <taxon>Nostocaceae</taxon>
        <taxon>Nostoc</taxon>
    </lineage>
</organism>
<dbReference type="InterPro" id="IPR011990">
    <property type="entry name" value="TPR-like_helical_dom_sf"/>
</dbReference>
<protein>
    <submittedName>
        <fullName evidence="4">Tetratricopeptide repeat protein</fullName>
    </submittedName>
</protein>
<dbReference type="SUPFAM" id="SSF48452">
    <property type="entry name" value="TPR-like"/>
    <property type="match status" value="1"/>
</dbReference>
<keyword evidence="2 3" id="KW-0802">TPR repeat</keyword>
<evidence type="ECO:0000256" key="1">
    <source>
        <dbReference type="ARBA" id="ARBA00022737"/>
    </source>
</evidence>
<comment type="caution">
    <text evidence="4">The sequence shown here is derived from an EMBL/GenBank/DDBJ whole genome shotgun (WGS) entry which is preliminary data.</text>
</comment>
<gene>
    <name evidence="4" type="ORF">IQ229_18815</name>
</gene>
<keyword evidence="1" id="KW-0677">Repeat</keyword>
<dbReference type="Proteomes" id="UP000647836">
    <property type="component" value="Unassembled WGS sequence"/>
</dbReference>
<dbReference type="SMART" id="SM00028">
    <property type="entry name" value="TPR"/>
    <property type="match status" value="4"/>
</dbReference>
<evidence type="ECO:0000313" key="4">
    <source>
        <dbReference type="EMBL" id="MBE9106902.1"/>
    </source>
</evidence>
<dbReference type="PANTHER" id="PTHR44858">
    <property type="entry name" value="TETRATRICOPEPTIDE REPEAT PROTEIN 6"/>
    <property type="match status" value="1"/>
</dbReference>
<evidence type="ECO:0000256" key="3">
    <source>
        <dbReference type="PROSITE-ProRule" id="PRU00339"/>
    </source>
</evidence>
<dbReference type="InterPro" id="IPR019734">
    <property type="entry name" value="TPR_rpt"/>
</dbReference>
<accession>A0ABR9U3G0</accession>
<dbReference type="PROSITE" id="PS50293">
    <property type="entry name" value="TPR_REGION"/>
    <property type="match status" value="1"/>
</dbReference>
<dbReference type="EMBL" id="JADEXF010000674">
    <property type="protein sequence ID" value="MBE9106902.1"/>
    <property type="molecule type" value="Genomic_DNA"/>
</dbReference>
<keyword evidence="5" id="KW-1185">Reference proteome</keyword>
<feature type="repeat" description="TPR" evidence="3">
    <location>
        <begin position="107"/>
        <end position="140"/>
    </location>
</feature>
<dbReference type="Pfam" id="PF13414">
    <property type="entry name" value="TPR_11"/>
    <property type="match status" value="1"/>
</dbReference>
<reference evidence="4 5" key="1">
    <citation type="submission" date="2020-10" db="EMBL/GenBank/DDBJ databases">
        <authorList>
            <person name="Castelo-Branco R."/>
            <person name="Eusebio N."/>
            <person name="Adriana R."/>
            <person name="Vieira A."/>
            <person name="Brugerolle De Fraissinette N."/>
            <person name="Rezende De Castro R."/>
            <person name="Schneider M.P."/>
            <person name="Vasconcelos V."/>
            <person name="Leao P.N."/>
        </authorList>
    </citation>
    <scope>NUCLEOTIDE SEQUENCE [LARGE SCALE GENOMIC DNA]</scope>
    <source>
        <strain evidence="4 5">LEGE 07299</strain>
    </source>
</reference>
<dbReference type="Gene3D" id="1.25.40.10">
    <property type="entry name" value="Tetratricopeptide repeat domain"/>
    <property type="match status" value="2"/>
</dbReference>
<dbReference type="PROSITE" id="PS50005">
    <property type="entry name" value="TPR"/>
    <property type="match status" value="3"/>
</dbReference>
<evidence type="ECO:0000313" key="5">
    <source>
        <dbReference type="Proteomes" id="UP000647836"/>
    </source>
</evidence>
<dbReference type="Pfam" id="PF00515">
    <property type="entry name" value="TPR_1"/>
    <property type="match status" value="1"/>
</dbReference>
<name>A0ABR9U3G0_9NOSO</name>
<feature type="repeat" description="TPR" evidence="3">
    <location>
        <begin position="73"/>
        <end position="106"/>
    </location>
</feature>